<dbReference type="VEuPathDB" id="VectorBase:PPAI008413"/>
<evidence type="ECO:0000313" key="2">
    <source>
        <dbReference type="EnsemblMetazoa" id="PPAI008413-PA"/>
    </source>
</evidence>
<organism evidence="2 3">
    <name type="scientific">Phlebotomus papatasi</name>
    <name type="common">Sandfly</name>
    <dbReference type="NCBI Taxonomy" id="29031"/>
    <lineage>
        <taxon>Eukaryota</taxon>
        <taxon>Metazoa</taxon>
        <taxon>Ecdysozoa</taxon>
        <taxon>Arthropoda</taxon>
        <taxon>Hexapoda</taxon>
        <taxon>Insecta</taxon>
        <taxon>Pterygota</taxon>
        <taxon>Neoptera</taxon>
        <taxon>Endopterygota</taxon>
        <taxon>Diptera</taxon>
        <taxon>Nematocera</taxon>
        <taxon>Psychodoidea</taxon>
        <taxon>Psychodidae</taxon>
        <taxon>Phlebotomus</taxon>
        <taxon>Phlebotomus</taxon>
    </lineage>
</organism>
<protein>
    <submittedName>
        <fullName evidence="2">Uncharacterized protein</fullName>
    </submittedName>
</protein>
<keyword evidence="3" id="KW-1185">Reference proteome</keyword>
<feature type="region of interest" description="Disordered" evidence="1">
    <location>
        <begin position="193"/>
        <end position="217"/>
    </location>
</feature>
<name>A0A1B0DJI9_PHLPP</name>
<sequence length="217" mass="24874">MKEGSDEELREFCEKLDLPEAYAFLLNQEMNVERVAKMTPEDNRLIFPTVGLQIAFRSGWEKYYGRDMNMRPGHSGTGMAATLPVASSHEKGSQSLKLVDILACNEGRRLKTIYRNKGGFVKSNKQDLVALILQSAKDRELPLTSRVIDRLTEEIHEVFPKEEKEYYYKVSRVGKKKHYGGTLYFAYHNSIRKTKGHGKRKRTNSHDDEPQEATATT</sequence>
<reference evidence="2" key="1">
    <citation type="submission" date="2022-08" db="UniProtKB">
        <authorList>
            <consortium name="EnsemblMetazoa"/>
        </authorList>
    </citation>
    <scope>IDENTIFICATION</scope>
    <source>
        <strain evidence="2">Israel</strain>
    </source>
</reference>
<feature type="compositionally biased region" description="Basic residues" evidence="1">
    <location>
        <begin position="193"/>
        <end position="203"/>
    </location>
</feature>
<dbReference type="Proteomes" id="UP000092462">
    <property type="component" value="Unassembled WGS sequence"/>
</dbReference>
<evidence type="ECO:0000256" key="1">
    <source>
        <dbReference type="SAM" id="MobiDB-lite"/>
    </source>
</evidence>
<accession>A0A1B0DJI9</accession>
<dbReference type="VEuPathDB" id="VectorBase:PPAPM1_012445"/>
<dbReference type="AlphaFoldDB" id="A0A1B0DJI9"/>
<dbReference type="EMBL" id="AJVK01035030">
    <property type="status" value="NOT_ANNOTATED_CDS"/>
    <property type="molecule type" value="Genomic_DNA"/>
</dbReference>
<evidence type="ECO:0000313" key="3">
    <source>
        <dbReference type="Proteomes" id="UP000092462"/>
    </source>
</evidence>
<dbReference type="EnsemblMetazoa" id="PPAI008413-RA">
    <property type="protein sequence ID" value="PPAI008413-PA"/>
    <property type="gene ID" value="PPAI008413"/>
</dbReference>
<proteinExistence type="predicted"/>